<dbReference type="GO" id="GO:0008194">
    <property type="term" value="F:UDP-glycosyltransferase activity"/>
    <property type="evidence" value="ECO:0007669"/>
    <property type="project" value="InterPro"/>
</dbReference>
<organism evidence="3 4">
    <name type="scientific">Mycena alexandri</name>
    <dbReference type="NCBI Taxonomy" id="1745969"/>
    <lineage>
        <taxon>Eukaryota</taxon>
        <taxon>Fungi</taxon>
        <taxon>Dikarya</taxon>
        <taxon>Basidiomycota</taxon>
        <taxon>Agaricomycotina</taxon>
        <taxon>Agaricomycetes</taxon>
        <taxon>Agaricomycetidae</taxon>
        <taxon>Agaricales</taxon>
        <taxon>Marasmiineae</taxon>
        <taxon>Mycenaceae</taxon>
        <taxon>Mycena</taxon>
    </lineage>
</organism>
<evidence type="ECO:0000256" key="1">
    <source>
        <dbReference type="ARBA" id="ARBA00022679"/>
    </source>
</evidence>
<feature type="signal peptide" evidence="2">
    <location>
        <begin position="1"/>
        <end position="19"/>
    </location>
</feature>
<sequence>MARLHFVLLPLPSWGHVRPLCVLAGRVVSEGDEIVVTVLMAPNLLEKARAEVSRQFLDGHEALKRIRVVSMFDSTETQIFQLIKPFAETYPAAYEKLHLEKPITCATTGTTFNAAPTPVAIIMDFFAVPQMQATRALSKTTQIIAWVTGGASTIIRLFGPESMGGLGNFGEKIDAEAKRTGGNPVEIGDKIFRHTDGTVVNIPGLPPMYDYEFFPQKLPFDAPVAPIVRGGHVLLMGCDGVIISTAEAYEKESLDALESWLASLSKPFYALGPLLPPTFGANLQIGQDDSKSKAFLDEMFSQHGEHCTVFISFGTVFWPTAYEYVEEVVEALLEKKAPFILCHASPLAKISDELRTRVENSGIGMLTIWSPQQFILNHPATGWFLTHGGHGGITESLSSGVPLICWPFDADQPAAAKHLTQNLNVAFELVEVRTGLGLTTASYGSERVPRGTREAVGSEMRGVIDEMRAENGKEKRKNAERMKAELRMAWGEAGPAKVAMRAFLAKCT</sequence>
<feature type="chain" id="PRO_5042110426" evidence="2">
    <location>
        <begin position="20"/>
        <end position="508"/>
    </location>
</feature>
<dbReference type="Proteomes" id="UP001218188">
    <property type="component" value="Unassembled WGS sequence"/>
</dbReference>
<dbReference type="AlphaFoldDB" id="A0AAD6S233"/>
<protein>
    <submittedName>
        <fullName evidence="3">UDP-Glycosyltransferase/glycogen phosphorylase</fullName>
    </submittedName>
</protein>
<dbReference type="SUPFAM" id="SSF53756">
    <property type="entry name" value="UDP-Glycosyltransferase/glycogen phosphorylase"/>
    <property type="match status" value="1"/>
</dbReference>
<dbReference type="PANTHER" id="PTHR48045">
    <property type="entry name" value="UDP-GLYCOSYLTRANSFERASE 72B1"/>
    <property type="match status" value="1"/>
</dbReference>
<proteinExistence type="predicted"/>
<evidence type="ECO:0000313" key="4">
    <source>
        <dbReference type="Proteomes" id="UP001218188"/>
    </source>
</evidence>
<accession>A0AAD6S233</accession>
<reference evidence="3" key="1">
    <citation type="submission" date="2023-03" db="EMBL/GenBank/DDBJ databases">
        <title>Massive genome expansion in bonnet fungi (Mycena s.s.) driven by repeated elements and novel gene families across ecological guilds.</title>
        <authorList>
            <consortium name="Lawrence Berkeley National Laboratory"/>
            <person name="Harder C.B."/>
            <person name="Miyauchi S."/>
            <person name="Viragh M."/>
            <person name="Kuo A."/>
            <person name="Thoen E."/>
            <person name="Andreopoulos B."/>
            <person name="Lu D."/>
            <person name="Skrede I."/>
            <person name="Drula E."/>
            <person name="Henrissat B."/>
            <person name="Morin E."/>
            <person name="Kohler A."/>
            <person name="Barry K."/>
            <person name="LaButti K."/>
            <person name="Morin E."/>
            <person name="Salamov A."/>
            <person name="Lipzen A."/>
            <person name="Mereny Z."/>
            <person name="Hegedus B."/>
            <person name="Baldrian P."/>
            <person name="Stursova M."/>
            <person name="Weitz H."/>
            <person name="Taylor A."/>
            <person name="Grigoriev I.V."/>
            <person name="Nagy L.G."/>
            <person name="Martin F."/>
            <person name="Kauserud H."/>
        </authorList>
    </citation>
    <scope>NUCLEOTIDE SEQUENCE</scope>
    <source>
        <strain evidence="3">CBHHK200</strain>
    </source>
</reference>
<gene>
    <name evidence="3" type="ORF">C8F04DRAFT_1147357</name>
</gene>
<dbReference type="Gene3D" id="3.40.50.2000">
    <property type="entry name" value="Glycogen Phosphorylase B"/>
    <property type="match status" value="2"/>
</dbReference>
<dbReference type="Pfam" id="PF00201">
    <property type="entry name" value="UDPGT"/>
    <property type="match status" value="1"/>
</dbReference>
<name>A0AAD6S233_9AGAR</name>
<keyword evidence="1" id="KW-0808">Transferase</keyword>
<evidence type="ECO:0000256" key="2">
    <source>
        <dbReference type="SAM" id="SignalP"/>
    </source>
</evidence>
<dbReference type="PANTHER" id="PTHR48045:SF31">
    <property type="entry name" value="UDP-GLYCOSYLTRANSFERASE 76B1-LIKE"/>
    <property type="match status" value="1"/>
</dbReference>
<dbReference type="InterPro" id="IPR002213">
    <property type="entry name" value="UDP_glucos_trans"/>
</dbReference>
<dbReference type="CDD" id="cd03784">
    <property type="entry name" value="GT1_Gtf-like"/>
    <property type="match status" value="1"/>
</dbReference>
<dbReference type="EMBL" id="JARJCM010000291">
    <property type="protein sequence ID" value="KAJ7019485.1"/>
    <property type="molecule type" value="Genomic_DNA"/>
</dbReference>
<comment type="caution">
    <text evidence="3">The sequence shown here is derived from an EMBL/GenBank/DDBJ whole genome shotgun (WGS) entry which is preliminary data.</text>
</comment>
<evidence type="ECO:0000313" key="3">
    <source>
        <dbReference type="EMBL" id="KAJ7019485.1"/>
    </source>
</evidence>
<keyword evidence="2" id="KW-0732">Signal</keyword>
<keyword evidence="4" id="KW-1185">Reference proteome</keyword>